<evidence type="ECO:0008006" key="10">
    <source>
        <dbReference type="Google" id="ProtNLM"/>
    </source>
</evidence>
<dbReference type="GO" id="GO:0020037">
    <property type="term" value="F:heme binding"/>
    <property type="evidence" value="ECO:0007669"/>
    <property type="project" value="InterPro"/>
</dbReference>
<dbReference type="STRING" id="356882.A0A423VMP2"/>
<keyword evidence="6" id="KW-0503">Monooxygenase</keyword>
<keyword evidence="6" id="KW-0560">Oxidoreductase</keyword>
<evidence type="ECO:0000256" key="1">
    <source>
        <dbReference type="ARBA" id="ARBA00001971"/>
    </source>
</evidence>
<sequence length="562" mass="63665">MVTTKNSASSLLELLSNSFVQTTLALGIVILLASVLARPTSRSTNATPIPHVPETVPYVSNTIHYLLDVAAFLDRVSELLKSTQSDIVKSYLGFRPFYFVAGQRNVQKLFGSPEILDGDFLHFILMDKQWGMTKIEMAKFREDKSGRLAKPLPGSENLGPDKRYWRNHNRLYTDYLTDTRHSEALVGEFTRRFSQRLDQQVVDVDEGWGTVSLLDTVRTHMFECAVETLFGTRVFDLNPGFTKCYWEYDEVAPKFLGGLPIVFQPRAARIKDRIHAMVRRHIDAAWDSFDWNGPDADALWEPHFGSRLSRESARWLREQGFSDHVIAGHTLATLFGLNGNSVAITAWAVAELLQDPPLLTAVRSEILTGAVNKETGELDAQRVVGLPLLLSVYTEIMRLHVSFSVTREVRRGPFEFSPGCWAETGAIIQTCTTDAHLDEKVWDVDGHPASQFWAYRHVRTEEILDERTGQKVIQTKFAMRGRPTSFFPYGGGYWLCPGRHFGKMEIMLALALIVAKRDLEFVGWTNLDGTKSDRPARNDLRYAGSIAMFPDRDVCLRWRKAQ</sequence>
<comment type="cofactor">
    <cofactor evidence="1 7">
        <name>heme</name>
        <dbReference type="ChEBI" id="CHEBI:30413"/>
    </cofactor>
</comment>
<dbReference type="GO" id="GO:0016705">
    <property type="term" value="F:oxidoreductase activity, acting on paired donors, with incorporation or reduction of molecular oxygen"/>
    <property type="evidence" value="ECO:0007669"/>
    <property type="project" value="InterPro"/>
</dbReference>
<dbReference type="Gene3D" id="1.10.630.10">
    <property type="entry name" value="Cytochrome P450"/>
    <property type="match status" value="1"/>
</dbReference>
<evidence type="ECO:0000313" key="9">
    <source>
        <dbReference type="Proteomes" id="UP000283895"/>
    </source>
</evidence>
<dbReference type="Pfam" id="PF00067">
    <property type="entry name" value="p450"/>
    <property type="match status" value="1"/>
</dbReference>
<dbReference type="EMBL" id="LKEA01000051">
    <property type="protein sequence ID" value="ROV92191.1"/>
    <property type="molecule type" value="Genomic_DNA"/>
</dbReference>
<evidence type="ECO:0000256" key="3">
    <source>
        <dbReference type="ARBA" id="ARBA00022617"/>
    </source>
</evidence>
<gene>
    <name evidence="8" type="ORF">VMCG_09275</name>
</gene>
<dbReference type="InterPro" id="IPR050529">
    <property type="entry name" value="CYP450_sterol_14alpha_dmase"/>
</dbReference>
<accession>A0A423VMP2</accession>
<feature type="binding site" description="axial binding residue" evidence="7">
    <location>
        <position position="496"/>
    </location>
    <ligand>
        <name>heme</name>
        <dbReference type="ChEBI" id="CHEBI:30413"/>
    </ligand>
    <ligandPart>
        <name>Fe</name>
        <dbReference type="ChEBI" id="CHEBI:18248"/>
    </ligandPart>
</feature>
<proteinExistence type="inferred from homology"/>
<dbReference type="Proteomes" id="UP000283895">
    <property type="component" value="Unassembled WGS sequence"/>
</dbReference>
<dbReference type="PRINTS" id="PR00465">
    <property type="entry name" value="EP450IV"/>
</dbReference>
<protein>
    <recommendedName>
        <fullName evidence="10">Cytochrome P450</fullName>
    </recommendedName>
</protein>
<dbReference type="OrthoDB" id="3366823at2759"/>
<reference evidence="8 9" key="1">
    <citation type="submission" date="2015-09" db="EMBL/GenBank/DDBJ databases">
        <title>Host preference determinants of Valsa canker pathogens revealed by comparative genomics.</title>
        <authorList>
            <person name="Yin Z."/>
            <person name="Huang L."/>
        </authorList>
    </citation>
    <scope>NUCLEOTIDE SEQUENCE [LARGE SCALE GENOMIC DNA]</scope>
    <source>
        <strain evidence="8 9">03-1</strain>
    </source>
</reference>
<evidence type="ECO:0000313" key="8">
    <source>
        <dbReference type="EMBL" id="ROV92191.1"/>
    </source>
</evidence>
<dbReference type="InterPro" id="IPR001128">
    <property type="entry name" value="Cyt_P450"/>
</dbReference>
<dbReference type="InterPro" id="IPR036396">
    <property type="entry name" value="Cyt_P450_sf"/>
</dbReference>
<comment type="similarity">
    <text evidence="2">Belongs to the cytochrome P450 family.</text>
</comment>
<evidence type="ECO:0000256" key="5">
    <source>
        <dbReference type="ARBA" id="ARBA00023004"/>
    </source>
</evidence>
<evidence type="ECO:0000256" key="7">
    <source>
        <dbReference type="PIRSR" id="PIRSR602403-1"/>
    </source>
</evidence>
<keyword evidence="3 7" id="KW-0349">Heme</keyword>
<name>A0A423VMP2_9PEZI</name>
<dbReference type="PANTHER" id="PTHR24304:SF2">
    <property type="entry name" value="24-HYDROXYCHOLESTEROL 7-ALPHA-HYDROXYLASE"/>
    <property type="match status" value="1"/>
</dbReference>
<dbReference type="PANTHER" id="PTHR24304">
    <property type="entry name" value="CYTOCHROME P450 FAMILY 7"/>
    <property type="match status" value="1"/>
</dbReference>
<dbReference type="AlphaFoldDB" id="A0A423VMP2"/>
<keyword evidence="9" id="KW-1185">Reference proteome</keyword>
<keyword evidence="4 7" id="KW-0479">Metal-binding</keyword>
<organism evidence="8 9">
    <name type="scientific">Cytospora schulzeri</name>
    <dbReference type="NCBI Taxonomy" id="448051"/>
    <lineage>
        <taxon>Eukaryota</taxon>
        <taxon>Fungi</taxon>
        <taxon>Dikarya</taxon>
        <taxon>Ascomycota</taxon>
        <taxon>Pezizomycotina</taxon>
        <taxon>Sordariomycetes</taxon>
        <taxon>Sordariomycetidae</taxon>
        <taxon>Diaporthales</taxon>
        <taxon>Cytosporaceae</taxon>
        <taxon>Cytospora</taxon>
    </lineage>
</organism>
<evidence type="ECO:0000256" key="4">
    <source>
        <dbReference type="ARBA" id="ARBA00022723"/>
    </source>
</evidence>
<dbReference type="GO" id="GO:0005506">
    <property type="term" value="F:iron ion binding"/>
    <property type="evidence" value="ECO:0007669"/>
    <property type="project" value="InterPro"/>
</dbReference>
<dbReference type="SUPFAM" id="SSF48264">
    <property type="entry name" value="Cytochrome P450"/>
    <property type="match status" value="1"/>
</dbReference>
<dbReference type="InterPro" id="IPR002403">
    <property type="entry name" value="Cyt_P450_E_grp-IV"/>
</dbReference>
<keyword evidence="5 7" id="KW-0408">Iron</keyword>
<evidence type="ECO:0000256" key="6">
    <source>
        <dbReference type="ARBA" id="ARBA00023033"/>
    </source>
</evidence>
<comment type="caution">
    <text evidence="8">The sequence shown here is derived from an EMBL/GenBank/DDBJ whole genome shotgun (WGS) entry which is preliminary data.</text>
</comment>
<dbReference type="GO" id="GO:0008395">
    <property type="term" value="F:steroid hydroxylase activity"/>
    <property type="evidence" value="ECO:0007669"/>
    <property type="project" value="TreeGrafter"/>
</dbReference>
<evidence type="ECO:0000256" key="2">
    <source>
        <dbReference type="ARBA" id="ARBA00010617"/>
    </source>
</evidence>